<keyword evidence="3" id="KW-1185">Reference proteome</keyword>
<evidence type="ECO:0000259" key="1">
    <source>
        <dbReference type="PROSITE" id="PS50030"/>
    </source>
</evidence>
<evidence type="ECO:0000313" key="3">
    <source>
        <dbReference type="Proteomes" id="UP000275846"/>
    </source>
</evidence>
<organism evidence="4">
    <name type="scientific">Schistocephalus solidus</name>
    <name type="common">Tapeworm</name>
    <dbReference type="NCBI Taxonomy" id="70667"/>
    <lineage>
        <taxon>Eukaryota</taxon>
        <taxon>Metazoa</taxon>
        <taxon>Spiralia</taxon>
        <taxon>Lophotrochozoa</taxon>
        <taxon>Platyhelminthes</taxon>
        <taxon>Cestoda</taxon>
        <taxon>Eucestoda</taxon>
        <taxon>Diphyllobothriidea</taxon>
        <taxon>Diphyllobothriidae</taxon>
        <taxon>Schistocephalus</taxon>
    </lineage>
</organism>
<feature type="domain" description="UBA" evidence="1">
    <location>
        <begin position="1"/>
        <end position="29"/>
    </location>
</feature>
<dbReference type="OrthoDB" id="6316822at2759"/>
<dbReference type="PROSITE" id="PS50030">
    <property type="entry name" value="UBA"/>
    <property type="match status" value="1"/>
</dbReference>
<evidence type="ECO:0000313" key="2">
    <source>
        <dbReference type="EMBL" id="VDL94425.1"/>
    </source>
</evidence>
<reference evidence="2 3" key="2">
    <citation type="submission" date="2018-11" db="EMBL/GenBank/DDBJ databases">
        <authorList>
            <consortium name="Pathogen Informatics"/>
        </authorList>
    </citation>
    <scope>NUCLEOTIDE SEQUENCE [LARGE SCALE GENOMIC DNA]</scope>
    <source>
        <strain evidence="2 3">NST_G2</strain>
    </source>
</reference>
<dbReference type="EMBL" id="UYSU01034444">
    <property type="protein sequence ID" value="VDL94425.1"/>
    <property type="molecule type" value="Genomic_DNA"/>
</dbReference>
<dbReference type="AlphaFoldDB" id="A0A183SUZ2"/>
<dbReference type="Proteomes" id="UP000275846">
    <property type="component" value="Unassembled WGS sequence"/>
</dbReference>
<accession>A0A183SUZ2</accession>
<dbReference type="InterPro" id="IPR015940">
    <property type="entry name" value="UBA"/>
</dbReference>
<name>A0A183SUZ2_SCHSO</name>
<protein>
    <submittedName>
        <fullName evidence="4">UBA domain-containing protein</fullName>
    </submittedName>
</protein>
<sequence length="125" mass="14066">MGYDEDSVFDALMKANGEREEAFKILETSAAERKKNGEGVVFRCQLFSCLYGFRDRAAKRAKRLRVLVEDTRKPENLLQIAYAYLVNMGHDEDSVFDALMKANDERDKALGILGAVEKASAPPLF</sequence>
<reference evidence="4" key="1">
    <citation type="submission" date="2016-06" db="UniProtKB">
        <authorList>
            <consortium name="WormBaseParasite"/>
        </authorList>
    </citation>
    <scope>IDENTIFICATION</scope>
</reference>
<proteinExistence type="predicted"/>
<evidence type="ECO:0000313" key="4">
    <source>
        <dbReference type="WBParaSite" id="SSLN_0000835001-mRNA-1"/>
    </source>
</evidence>
<dbReference type="WBParaSite" id="SSLN_0000835001-mRNA-1">
    <property type="protein sequence ID" value="SSLN_0000835001-mRNA-1"/>
    <property type="gene ID" value="SSLN_0000835001"/>
</dbReference>
<gene>
    <name evidence="2" type="ORF">SSLN_LOCUS8040</name>
</gene>